<evidence type="ECO:0000313" key="1">
    <source>
        <dbReference type="EMBL" id="KAK1859517.1"/>
    </source>
</evidence>
<evidence type="ECO:0000313" key="2">
    <source>
        <dbReference type="Proteomes" id="UP000798662"/>
    </source>
</evidence>
<keyword evidence="2" id="KW-1185">Reference proteome</keyword>
<proteinExistence type="predicted"/>
<organism evidence="1 2">
    <name type="scientific">Pyropia yezoensis</name>
    <name type="common">Susabi-nori</name>
    <name type="synonym">Porphyra yezoensis</name>
    <dbReference type="NCBI Taxonomy" id="2788"/>
    <lineage>
        <taxon>Eukaryota</taxon>
        <taxon>Rhodophyta</taxon>
        <taxon>Bangiophyceae</taxon>
        <taxon>Bangiales</taxon>
        <taxon>Bangiaceae</taxon>
        <taxon>Pyropia</taxon>
    </lineage>
</organism>
<comment type="caution">
    <text evidence="1">The sequence shown here is derived from an EMBL/GenBank/DDBJ whole genome shotgun (WGS) entry which is preliminary data.</text>
</comment>
<dbReference type="Proteomes" id="UP000798662">
    <property type="component" value="Chromosome 1"/>
</dbReference>
<protein>
    <submittedName>
        <fullName evidence="1">Uncharacterized protein</fullName>
    </submittedName>
</protein>
<reference evidence="1" key="1">
    <citation type="submission" date="2019-11" db="EMBL/GenBank/DDBJ databases">
        <title>Nori genome reveals adaptations in red seaweeds to the harsh intertidal environment.</title>
        <authorList>
            <person name="Wang D."/>
            <person name="Mao Y."/>
        </authorList>
    </citation>
    <scope>NUCLEOTIDE SEQUENCE</scope>
    <source>
        <tissue evidence="1">Gametophyte</tissue>
    </source>
</reference>
<name>A0ACC3BNM8_PYRYE</name>
<sequence length="113" mass="12428">MLGFASRAPTQALSPVLGFASRAHLFKRSLPQPRASRTPPTTAYTPRPTSTPKHSTYRRVSSGRSLPHRIHFVTSLAIRSQRPPAPRDLPLTVAPLLPVLCHHVGERRLAALL</sequence>
<gene>
    <name evidence="1" type="ORF">I4F81_002112</name>
</gene>
<dbReference type="EMBL" id="CM020618">
    <property type="protein sequence ID" value="KAK1859517.1"/>
    <property type="molecule type" value="Genomic_DNA"/>
</dbReference>
<accession>A0ACC3BNM8</accession>